<dbReference type="Gene3D" id="3.30.720.120">
    <property type="match status" value="1"/>
</dbReference>
<evidence type="ECO:0000313" key="3">
    <source>
        <dbReference type="Proteomes" id="UP001224325"/>
    </source>
</evidence>
<dbReference type="EMBL" id="CP155618">
    <property type="protein sequence ID" value="XBL14468.1"/>
    <property type="molecule type" value="Genomic_DNA"/>
</dbReference>
<dbReference type="AlphaFoldDB" id="A0AAU7EGR0"/>
<evidence type="ECO:0000259" key="1">
    <source>
        <dbReference type="Pfam" id="PF00903"/>
    </source>
</evidence>
<dbReference type="PANTHER" id="PTHR34109">
    <property type="entry name" value="BNAUNNG04460D PROTEIN-RELATED"/>
    <property type="match status" value="1"/>
</dbReference>
<dbReference type="InterPro" id="IPR004360">
    <property type="entry name" value="Glyas_Fos-R_dOase_dom"/>
</dbReference>
<organism evidence="2 3">
    <name type="scientific">Mariniflexile litorale</name>
    <dbReference type="NCBI Taxonomy" id="3045158"/>
    <lineage>
        <taxon>Bacteria</taxon>
        <taxon>Pseudomonadati</taxon>
        <taxon>Bacteroidota</taxon>
        <taxon>Flavobacteriia</taxon>
        <taxon>Flavobacteriales</taxon>
        <taxon>Flavobacteriaceae</taxon>
        <taxon>Mariniflexile</taxon>
    </lineage>
</organism>
<reference evidence="2" key="1">
    <citation type="submission" date="2024-04" db="EMBL/GenBank/DDBJ databases">
        <title>Mariniflexile litorale, isolated from the shallow sediments of the Sea of Japan.</title>
        <authorList>
            <person name="Romanenko L."/>
            <person name="Isaeva M."/>
        </authorList>
    </citation>
    <scope>NUCLEOTIDE SEQUENCE [LARGE SCALE GENOMIC DNA]</scope>
    <source>
        <strain evidence="2">KMM 9835</strain>
    </source>
</reference>
<dbReference type="Pfam" id="PF00903">
    <property type="entry name" value="Glyoxalase"/>
    <property type="match status" value="1"/>
</dbReference>
<dbReference type="CDD" id="cd07246">
    <property type="entry name" value="VOC_like"/>
    <property type="match status" value="1"/>
</dbReference>
<proteinExistence type="predicted"/>
<dbReference type="SUPFAM" id="SSF54593">
    <property type="entry name" value="Glyoxalase/Bleomycin resistance protein/Dihydroxybiphenyl dioxygenase"/>
    <property type="match status" value="1"/>
</dbReference>
<dbReference type="InterPro" id="IPR029068">
    <property type="entry name" value="Glyas_Bleomycin-R_OHBP_Dase"/>
</dbReference>
<dbReference type="Gene3D" id="3.30.720.110">
    <property type="match status" value="1"/>
</dbReference>
<gene>
    <name evidence="2" type="ORF">QLS71_000250</name>
</gene>
<accession>A0AAU7EGR0</accession>
<dbReference type="Proteomes" id="UP001224325">
    <property type="component" value="Chromosome"/>
</dbReference>
<keyword evidence="3" id="KW-1185">Reference proteome</keyword>
<evidence type="ECO:0000313" key="2">
    <source>
        <dbReference type="EMBL" id="XBL14468.1"/>
    </source>
</evidence>
<feature type="domain" description="Glyoxalase/fosfomycin resistance/dioxygenase" evidence="1">
    <location>
        <begin position="24"/>
        <end position="120"/>
    </location>
</feature>
<dbReference type="KEGG" id="mlil:QLS71_000250"/>
<name>A0AAU7EGR0_9FLAO</name>
<sequence length="125" mass="14462">MKLPNEHQAVMPYLMLNKANEFYAFTRTVFNAEETLRKLRDDEKTIMHSEIQINGNTIMYCDATDEWKPQTANLFIYVEDADITFKKAQDAGAEIVMPLNNQDYGRTCGVKDPFGNTWWITATNE</sequence>
<dbReference type="PANTHER" id="PTHR34109:SF1">
    <property type="entry name" value="VOC DOMAIN-CONTAINING PROTEIN"/>
    <property type="match status" value="1"/>
</dbReference>
<protein>
    <submittedName>
        <fullName evidence="2">VOC family protein</fullName>
    </submittedName>
</protein>
<dbReference type="RefSeq" id="WP_308992469.1">
    <property type="nucleotide sequence ID" value="NZ_CP155618.1"/>
</dbReference>